<evidence type="ECO:0000313" key="7">
    <source>
        <dbReference type="Proteomes" id="UP000253314"/>
    </source>
</evidence>
<dbReference type="InterPro" id="IPR008269">
    <property type="entry name" value="Lon_proteolytic"/>
</dbReference>
<evidence type="ECO:0000256" key="1">
    <source>
        <dbReference type="ARBA" id="ARBA00022670"/>
    </source>
</evidence>
<dbReference type="Pfam" id="PF20437">
    <property type="entry name" value="LonC_helical"/>
    <property type="match status" value="1"/>
</dbReference>
<dbReference type="EC" id="3.4.21.53" evidence="2"/>
<keyword evidence="2" id="KW-0720">Serine protease</keyword>
<feature type="domain" description="CARD" evidence="4">
    <location>
        <begin position="206"/>
        <end position="287"/>
    </location>
</feature>
<comment type="similarity">
    <text evidence="2">Belongs to the peptidase S16 family.</text>
</comment>
<sequence length="816" mass="92514">MHTHNDTDMKTKKRVELEKLRSICDPAIFLFETTEDVTKETEEIIGQKRAVEAVEFGLSVEQQGYNIFAAGPSGTGKTTFIQIKAAAFAKDKSTPNDWCYVYNFENPDRPLALSFPAGKGVEFQKDIANLLMEIKLELNRVFTDEEFNTKKRLLVQSLENNIDQKWKDVENYANTLNLGIEKSDTEIATFPIRNGKSLTDEEFNELDEVEKKNLKKKREKVQEKVNEILAEIQKVERNITRILNNLIKTILEESTTPFLSILKTKYKRNQSIIDYLESYGADIVERFSIFIKKQKANKDNLLESLLDEDAKLERYTVHIFVNNAGKEGAPVIYETNPTYQNLIGKIEYKNSLGSLVTSFKRIKPGALHLANGGYLILQASQLLRKPNSWEGLKQMLKTNCIIIENISEENSVIGKAGMKPESIPLNVKVILIGSPYYFELLSSLDEDFYKLFKVKAEFHAQMERNDEHIEKVVSFVKQFAEKEKLKPFHRSAVAVLVDYSSRLISDQYKLSTRFQDLTKVLVESSYWAVRENAEIVESQHIEKAIQKQTYRSNYIEERLRQLIIDGTLMVETDGEKIGQINGLSVMSTSEYRFGLPSKITVQTYAGGGGVTNIERETSLSGQIHTKGLLVLSGFLSGVFAKKRPIPLSASITFEQTYNMIDGDSASSTELYGLLSSLANVPIKQGIAVTGSVNQWGHIQAIGGVNEKIEGFYYVCKEKGLTGEQGVIIPQQNVKNLMLNQEVIEVIKDGKFHIWAVETIAEGIEILTGICAGHNRNEEGSFPDGTLFRKVEERINKMYETKKSQPKTRTLKPYKRR</sequence>
<feature type="active site" evidence="2">
    <location>
        <position position="664"/>
    </location>
</feature>
<dbReference type="InterPro" id="IPR014721">
    <property type="entry name" value="Ribsml_uS5_D2-typ_fold_subgr"/>
</dbReference>
<dbReference type="GO" id="GO:0006508">
    <property type="term" value="P:proteolysis"/>
    <property type="evidence" value="ECO:0007669"/>
    <property type="project" value="UniProtKB-KW"/>
</dbReference>
<proteinExistence type="inferred from homology"/>
<dbReference type="SUPFAM" id="SSF52540">
    <property type="entry name" value="P-loop containing nucleoside triphosphate hydrolases"/>
    <property type="match status" value="1"/>
</dbReference>
<dbReference type="Proteomes" id="UP000253314">
    <property type="component" value="Unassembled WGS sequence"/>
</dbReference>
<dbReference type="InterPro" id="IPR046843">
    <property type="entry name" value="LonB_AAA-LID"/>
</dbReference>
<dbReference type="InterPro" id="IPR046844">
    <property type="entry name" value="Lon-like_helical"/>
</dbReference>
<dbReference type="EMBL" id="QOCW01000002">
    <property type="protein sequence ID" value="RBW71018.1"/>
    <property type="molecule type" value="Genomic_DNA"/>
</dbReference>
<dbReference type="Gene3D" id="3.40.50.300">
    <property type="entry name" value="P-loop containing nucleotide triphosphate hydrolases"/>
    <property type="match status" value="2"/>
</dbReference>
<dbReference type="PROSITE" id="PS51786">
    <property type="entry name" value="LON_PROTEOLYTIC"/>
    <property type="match status" value="1"/>
</dbReference>
<evidence type="ECO:0000259" key="5">
    <source>
        <dbReference type="PROSITE" id="PS51786"/>
    </source>
</evidence>
<protein>
    <recommendedName>
        <fullName evidence="2">endopeptidase La</fullName>
        <ecNumber evidence="2">3.4.21.53</ecNumber>
    </recommendedName>
</protein>
<keyword evidence="2" id="KW-0378">Hydrolase</keyword>
<dbReference type="GO" id="GO:0005524">
    <property type="term" value="F:ATP binding"/>
    <property type="evidence" value="ECO:0007669"/>
    <property type="project" value="InterPro"/>
</dbReference>
<accession>A0A366XZM0</accession>
<organism evidence="6 7">
    <name type="scientific">Bacillus taeanensis</name>
    <dbReference type="NCBI Taxonomy" id="273032"/>
    <lineage>
        <taxon>Bacteria</taxon>
        <taxon>Bacillati</taxon>
        <taxon>Bacillota</taxon>
        <taxon>Bacilli</taxon>
        <taxon>Bacillales</taxon>
        <taxon>Bacillaceae</taxon>
        <taxon>Bacillus</taxon>
    </lineage>
</organism>
<dbReference type="Gene3D" id="1.10.8.60">
    <property type="match status" value="1"/>
</dbReference>
<dbReference type="InterPro" id="IPR041699">
    <property type="entry name" value="AAA_32"/>
</dbReference>
<dbReference type="Pfam" id="PF05362">
    <property type="entry name" value="Lon_C"/>
    <property type="match status" value="1"/>
</dbReference>
<dbReference type="SUPFAM" id="SSF54211">
    <property type="entry name" value="Ribosomal protein S5 domain 2-like"/>
    <property type="match status" value="1"/>
</dbReference>
<evidence type="ECO:0000259" key="4">
    <source>
        <dbReference type="PROSITE" id="PS50209"/>
    </source>
</evidence>
<dbReference type="InterPro" id="IPR027065">
    <property type="entry name" value="Lon_Prtase"/>
</dbReference>
<dbReference type="RefSeq" id="WP_113804498.1">
    <property type="nucleotide sequence ID" value="NZ_QOCW01000002.1"/>
</dbReference>
<keyword evidence="3" id="KW-0175">Coiled coil</keyword>
<keyword evidence="7" id="KW-1185">Reference proteome</keyword>
<gene>
    <name evidence="6" type="ORF">DS031_03225</name>
</gene>
<keyword evidence="1 2" id="KW-0645">Protease</keyword>
<dbReference type="AlphaFoldDB" id="A0A366XZM0"/>
<dbReference type="Gene3D" id="3.30.230.10">
    <property type="match status" value="1"/>
</dbReference>
<feature type="active site" evidence="2">
    <location>
        <position position="707"/>
    </location>
</feature>
<name>A0A366XZM0_9BACI</name>
<evidence type="ECO:0000313" key="6">
    <source>
        <dbReference type="EMBL" id="RBW71018.1"/>
    </source>
</evidence>
<evidence type="ECO:0000256" key="3">
    <source>
        <dbReference type="SAM" id="Coils"/>
    </source>
</evidence>
<dbReference type="PANTHER" id="PTHR10046">
    <property type="entry name" value="ATP DEPENDENT LON PROTEASE FAMILY MEMBER"/>
    <property type="match status" value="1"/>
</dbReference>
<dbReference type="GO" id="GO:0030163">
    <property type="term" value="P:protein catabolic process"/>
    <property type="evidence" value="ECO:0007669"/>
    <property type="project" value="InterPro"/>
</dbReference>
<evidence type="ECO:0000256" key="2">
    <source>
        <dbReference type="PROSITE-ProRule" id="PRU01122"/>
    </source>
</evidence>
<dbReference type="InterPro" id="IPR027417">
    <property type="entry name" value="P-loop_NTPase"/>
</dbReference>
<reference evidence="6 7" key="1">
    <citation type="submission" date="2018-07" db="EMBL/GenBank/DDBJ databases">
        <title>Lottiidibacillus patelloidae gen. nov., sp. nov., isolated from the intestinal tract of a marine limpet and the reclassification of B. taeanensis BH030017T, B. algicola KMM 3737T and B. hwajinpoensis SW-72T as genus Lottiidibacillus.</title>
        <authorList>
            <person name="Liu R."/>
            <person name="Huang Z."/>
        </authorList>
    </citation>
    <scope>NUCLEOTIDE SEQUENCE [LARGE SCALE GENOMIC DNA]</scope>
    <source>
        <strain evidence="6 7">BH030017</strain>
    </source>
</reference>
<dbReference type="InterPro" id="IPR001315">
    <property type="entry name" value="CARD"/>
</dbReference>
<feature type="coiled-coil region" evidence="3">
    <location>
        <begin position="204"/>
        <end position="245"/>
    </location>
</feature>
<comment type="catalytic activity">
    <reaction evidence="2">
        <text>Hydrolysis of proteins in presence of ATP.</text>
        <dbReference type="EC" id="3.4.21.53"/>
    </reaction>
</comment>
<dbReference type="PRINTS" id="PR00830">
    <property type="entry name" value="ENDOLAPTASE"/>
</dbReference>
<dbReference type="OrthoDB" id="9758568at2"/>
<dbReference type="PROSITE" id="PS50209">
    <property type="entry name" value="CARD"/>
    <property type="match status" value="1"/>
</dbReference>
<dbReference type="GO" id="GO:0004252">
    <property type="term" value="F:serine-type endopeptidase activity"/>
    <property type="evidence" value="ECO:0007669"/>
    <property type="project" value="UniProtKB-UniRule"/>
</dbReference>
<comment type="caution">
    <text evidence="6">The sequence shown here is derived from an EMBL/GenBank/DDBJ whole genome shotgun (WGS) entry which is preliminary data.</text>
</comment>
<feature type="domain" description="Lon proteolytic" evidence="5">
    <location>
        <begin position="574"/>
        <end position="769"/>
    </location>
</feature>
<dbReference type="InterPro" id="IPR020568">
    <property type="entry name" value="Ribosomal_Su5_D2-typ_SF"/>
</dbReference>
<dbReference type="Pfam" id="PF13654">
    <property type="entry name" value="AAA_32"/>
    <property type="match status" value="1"/>
</dbReference>
<dbReference type="Pfam" id="PF20436">
    <property type="entry name" value="LonB_AAA-LID"/>
    <property type="match status" value="1"/>
</dbReference>
<dbReference type="GO" id="GO:0004176">
    <property type="term" value="F:ATP-dependent peptidase activity"/>
    <property type="evidence" value="ECO:0007669"/>
    <property type="project" value="UniProtKB-UniRule"/>
</dbReference>